<dbReference type="PANTHER" id="PTHR35457">
    <property type="entry name" value="HEME A SYNTHASE"/>
    <property type="match status" value="1"/>
</dbReference>
<evidence type="ECO:0000256" key="5">
    <source>
        <dbReference type="ARBA" id="ARBA00022989"/>
    </source>
</evidence>
<evidence type="ECO:0000256" key="6">
    <source>
        <dbReference type="ARBA" id="ARBA00023002"/>
    </source>
</evidence>
<evidence type="ECO:0000256" key="10">
    <source>
        <dbReference type="ARBA" id="ARBA00023157"/>
    </source>
</evidence>
<evidence type="ECO:0000256" key="12">
    <source>
        <dbReference type="SAM" id="Phobius"/>
    </source>
</evidence>
<keyword evidence="5 12" id="KW-1133">Transmembrane helix</keyword>
<evidence type="ECO:0000256" key="8">
    <source>
        <dbReference type="ARBA" id="ARBA00023133"/>
    </source>
</evidence>
<evidence type="ECO:0000256" key="2">
    <source>
        <dbReference type="ARBA" id="ARBA00022475"/>
    </source>
</evidence>
<keyword evidence="4" id="KW-0479">Metal-binding</keyword>
<feature type="transmembrane region" description="Helical" evidence="12">
    <location>
        <begin position="69"/>
        <end position="90"/>
    </location>
</feature>
<dbReference type="GO" id="GO:0006784">
    <property type="term" value="P:heme A biosynthetic process"/>
    <property type="evidence" value="ECO:0007669"/>
    <property type="project" value="InterPro"/>
</dbReference>
<feature type="transmembrane region" description="Helical" evidence="12">
    <location>
        <begin position="257"/>
        <end position="276"/>
    </location>
</feature>
<protein>
    <submittedName>
        <fullName evidence="13">Cytochrome c oxidase assembly protein subunit 15</fullName>
    </submittedName>
</protein>
<dbReference type="GO" id="GO:0016491">
    <property type="term" value="F:oxidoreductase activity"/>
    <property type="evidence" value="ECO:0007669"/>
    <property type="project" value="UniProtKB-KW"/>
</dbReference>
<dbReference type="InterPro" id="IPR003780">
    <property type="entry name" value="COX15/CtaA_fam"/>
</dbReference>
<evidence type="ECO:0000313" key="13">
    <source>
        <dbReference type="EMBL" id="SMC06242.1"/>
    </source>
</evidence>
<keyword evidence="3 12" id="KW-0812">Transmembrane</keyword>
<dbReference type="GO" id="GO:0046872">
    <property type="term" value="F:metal ion binding"/>
    <property type="evidence" value="ECO:0007669"/>
    <property type="project" value="UniProtKB-KW"/>
</dbReference>
<feature type="transmembrane region" description="Helical" evidence="12">
    <location>
        <begin position="102"/>
        <end position="124"/>
    </location>
</feature>
<keyword evidence="7" id="KW-0408">Iron</keyword>
<keyword evidence="9 12" id="KW-0472">Membrane</keyword>
<comment type="subcellular location">
    <subcellularLocation>
        <location evidence="1">Membrane</location>
        <topology evidence="1">Multi-pass membrane protein</topology>
    </subcellularLocation>
</comment>
<dbReference type="EMBL" id="FWWY01000001">
    <property type="protein sequence ID" value="SMC06242.1"/>
    <property type="molecule type" value="Genomic_DNA"/>
</dbReference>
<feature type="transmembrane region" description="Helical" evidence="12">
    <location>
        <begin position="130"/>
        <end position="152"/>
    </location>
</feature>
<dbReference type="OrthoDB" id="9816428at2"/>
<dbReference type="InterPro" id="IPR050450">
    <property type="entry name" value="COX15/CtaA_HemeA_synthase"/>
</dbReference>
<dbReference type="GO" id="GO:0016020">
    <property type="term" value="C:membrane"/>
    <property type="evidence" value="ECO:0007669"/>
    <property type="project" value="UniProtKB-SubCell"/>
</dbReference>
<dbReference type="STRING" id="28034.BFX07_11665"/>
<feature type="transmembrane region" description="Helical" evidence="12">
    <location>
        <begin position="178"/>
        <end position="198"/>
    </location>
</feature>
<dbReference type="AlphaFoldDB" id="A0A1W1WJ67"/>
<feature type="transmembrane region" description="Helical" evidence="12">
    <location>
        <begin position="227"/>
        <end position="245"/>
    </location>
</feature>
<evidence type="ECO:0000256" key="7">
    <source>
        <dbReference type="ARBA" id="ARBA00023004"/>
    </source>
</evidence>
<dbReference type="RefSeq" id="WP_020373264.1">
    <property type="nucleotide sequence ID" value="NZ_FWWY01000001.1"/>
</dbReference>
<sequence length="336" mass="36863">MNTKDYQFIPPSKAMKWTGIIATIGMYIVNLVGFLDTQTGSALGCGPDWPLCNGQVIPNLNNIHVVIEFTHRMLVGGFALLATIYMIWALIRYRSFVEVRIFSLVGIGFIVVQSVLGALAVVFVNPPTVLALHLGFGLLAMVGVALLTVFLFQLDAESGHRRSGISFRQDTPISTKRWVWGTWIYTYIAIYWGSYVAFRGAGEACPTWPLCNGKVFPGFSGAVGLDFIHRLAAVGLAILTVLLLGNLRHYKATRPDLYKGAFWLFIAVIAQIITGANLALSHVATGPYLLHIATLMLLFADISYLVLQVIPLSKAEQPNVEPESGWSSRQVHNPQG</sequence>
<keyword evidence="2" id="KW-1003">Cell membrane</keyword>
<evidence type="ECO:0000256" key="11">
    <source>
        <dbReference type="ARBA" id="ARBA00023444"/>
    </source>
</evidence>
<proteinExistence type="predicted"/>
<keyword evidence="6" id="KW-0560">Oxidoreductase</keyword>
<evidence type="ECO:0000256" key="4">
    <source>
        <dbReference type="ARBA" id="ARBA00022723"/>
    </source>
</evidence>
<keyword evidence="14" id="KW-1185">Reference proteome</keyword>
<keyword evidence="8" id="KW-0350">Heme biosynthesis</keyword>
<evidence type="ECO:0000256" key="9">
    <source>
        <dbReference type="ARBA" id="ARBA00023136"/>
    </source>
</evidence>
<dbReference type="Proteomes" id="UP000192660">
    <property type="component" value="Unassembled WGS sequence"/>
</dbReference>
<feature type="transmembrane region" description="Helical" evidence="12">
    <location>
        <begin position="14"/>
        <end position="35"/>
    </location>
</feature>
<name>A0A1W1WJ67_SULTA</name>
<accession>A0A1W1WJ67</accession>
<evidence type="ECO:0000256" key="1">
    <source>
        <dbReference type="ARBA" id="ARBA00004141"/>
    </source>
</evidence>
<comment type="pathway">
    <text evidence="11">Porphyrin-containing compound metabolism.</text>
</comment>
<gene>
    <name evidence="13" type="ORF">SAMN00768000_2706</name>
</gene>
<evidence type="ECO:0000256" key="3">
    <source>
        <dbReference type="ARBA" id="ARBA00022692"/>
    </source>
</evidence>
<reference evidence="14" key="1">
    <citation type="submission" date="2017-04" db="EMBL/GenBank/DDBJ databases">
        <authorList>
            <person name="Varghese N."/>
            <person name="Submissions S."/>
        </authorList>
    </citation>
    <scope>NUCLEOTIDE SEQUENCE [LARGE SCALE GENOMIC DNA]</scope>
    <source>
        <strain evidence="14">DSM 9293</strain>
    </source>
</reference>
<evidence type="ECO:0000313" key="14">
    <source>
        <dbReference type="Proteomes" id="UP000192660"/>
    </source>
</evidence>
<dbReference type="PANTHER" id="PTHR35457:SF1">
    <property type="entry name" value="HEME A SYNTHASE"/>
    <property type="match status" value="1"/>
</dbReference>
<keyword evidence="10" id="KW-1015">Disulfide bond</keyword>
<feature type="transmembrane region" description="Helical" evidence="12">
    <location>
        <begin position="288"/>
        <end position="307"/>
    </location>
</feature>
<organism evidence="13 14">
    <name type="scientific">Sulfobacillus thermosulfidooxidans (strain DSM 9293 / VKM B-1269 / AT-1)</name>
    <dbReference type="NCBI Taxonomy" id="929705"/>
    <lineage>
        <taxon>Bacteria</taxon>
        <taxon>Bacillati</taxon>
        <taxon>Bacillota</taxon>
        <taxon>Clostridia</taxon>
        <taxon>Eubacteriales</taxon>
        <taxon>Clostridiales Family XVII. Incertae Sedis</taxon>
        <taxon>Sulfobacillus</taxon>
    </lineage>
</organism>
<dbReference type="Pfam" id="PF02628">
    <property type="entry name" value="COX15-CtaA"/>
    <property type="match status" value="1"/>
</dbReference>